<evidence type="ECO:0000256" key="3">
    <source>
        <dbReference type="ARBA" id="ARBA00022737"/>
    </source>
</evidence>
<evidence type="ECO:0000313" key="13">
    <source>
        <dbReference type="Proteomes" id="UP000311382"/>
    </source>
</evidence>
<dbReference type="GO" id="GO:0008270">
    <property type="term" value="F:zinc ion binding"/>
    <property type="evidence" value="ECO:0007669"/>
    <property type="project" value="UniProtKB-KW"/>
</dbReference>
<dbReference type="Pfam" id="PF02200">
    <property type="entry name" value="STE"/>
    <property type="match status" value="1"/>
</dbReference>
<keyword evidence="13" id="KW-1185">Reference proteome</keyword>
<comment type="similarity">
    <text evidence="9">Belongs to the STE12 transcription factor family.</text>
</comment>
<dbReference type="GO" id="GO:1990526">
    <property type="term" value="C:Ste12p-Dig1p-Dig2p complex"/>
    <property type="evidence" value="ECO:0007669"/>
    <property type="project" value="TreeGrafter"/>
</dbReference>
<keyword evidence="6" id="KW-0805">Transcription regulation</keyword>
<evidence type="ECO:0000256" key="8">
    <source>
        <dbReference type="ARBA" id="ARBA00023242"/>
    </source>
</evidence>
<evidence type="ECO:0000256" key="2">
    <source>
        <dbReference type="ARBA" id="ARBA00022723"/>
    </source>
</evidence>
<dbReference type="GO" id="GO:0003700">
    <property type="term" value="F:DNA-binding transcription factor activity"/>
    <property type="evidence" value="ECO:0007669"/>
    <property type="project" value="InterPro"/>
</dbReference>
<comment type="caution">
    <text evidence="12">The sequence shown here is derived from an EMBL/GenBank/DDBJ whole genome shotgun (WGS) entry which is preliminary data.</text>
</comment>
<dbReference type="InterPro" id="IPR036236">
    <property type="entry name" value="Znf_C2H2_sf"/>
</dbReference>
<dbReference type="InterPro" id="IPR052127">
    <property type="entry name" value="STE12_transcription_factor"/>
</dbReference>
<evidence type="ECO:0000256" key="7">
    <source>
        <dbReference type="ARBA" id="ARBA00023163"/>
    </source>
</evidence>
<name>A0A5C5FJM2_9BASI</name>
<keyword evidence="8" id="KW-0539">Nucleus</keyword>
<sequence length="304" mass="34166">MFQGARVPLSYLDQTSSRSRHLLDQLRHFLASAPASFPPIQHNNELVFKQFILPSGEAISCIRWNGTFVLTGTDVVRILLFRFLLIDRPVHDRKKFEEGIFSDLRNLKPGQDALLEPAKSPLLAALFKHGCINTQKKQKLFLWFSVPHDRLFLDAMARDLRRERVGQPSTSTDITTIAGPSRPLELQQAVIERAAATVDLAAATGTADPHLFDDGLQPLLGTVRLFDGSRAYKRRGQPQAMDNPDPTRSHCCSVASCGRRFKRLEHLQRHLGTHTREKPHICSVCGKAFSRADNAAIHQRLHDS</sequence>
<evidence type="ECO:0000256" key="5">
    <source>
        <dbReference type="ARBA" id="ARBA00022833"/>
    </source>
</evidence>
<dbReference type="OrthoDB" id="2529834at2759"/>
<dbReference type="SUPFAM" id="SSF57667">
    <property type="entry name" value="beta-beta-alpha zinc fingers"/>
    <property type="match status" value="1"/>
</dbReference>
<dbReference type="Gene3D" id="3.30.160.60">
    <property type="entry name" value="Classic Zinc Finger"/>
    <property type="match status" value="2"/>
</dbReference>
<dbReference type="PROSITE" id="PS00028">
    <property type="entry name" value="ZINC_FINGER_C2H2_1"/>
    <property type="match status" value="2"/>
</dbReference>
<dbReference type="SMART" id="SM00424">
    <property type="entry name" value="STE"/>
    <property type="match status" value="1"/>
</dbReference>
<feature type="domain" description="C2H2-type" evidence="11">
    <location>
        <begin position="280"/>
        <end position="304"/>
    </location>
</feature>
<reference evidence="12 13" key="1">
    <citation type="submission" date="2019-03" db="EMBL/GenBank/DDBJ databases">
        <title>Rhodosporidium diobovatum UCD-FST 08-225 genome sequencing, assembly, and annotation.</title>
        <authorList>
            <person name="Fakankun I.U."/>
            <person name="Fristensky B."/>
            <person name="Levin D.B."/>
        </authorList>
    </citation>
    <scope>NUCLEOTIDE SEQUENCE [LARGE SCALE GENOMIC DNA]</scope>
    <source>
        <strain evidence="12 13">UCD-FST 08-225</strain>
    </source>
</reference>
<evidence type="ECO:0000256" key="1">
    <source>
        <dbReference type="ARBA" id="ARBA00004123"/>
    </source>
</evidence>
<evidence type="ECO:0000256" key="9">
    <source>
        <dbReference type="ARBA" id="ARBA00024345"/>
    </source>
</evidence>
<dbReference type="Proteomes" id="UP000311382">
    <property type="component" value="Unassembled WGS sequence"/>
</dbReference>
<proteinExistence type="inferred from homology"/>
<dbReference type="PROSITE" id="PS50157">
    <property type="entry name" value="ZINC_FINGER_C2H2_2"/>
    <property type="match status" value="2"/>
</dbReference>
<evidence type="ECO:0000256" key="6">
    <source>
        <dbReference type="ARBA" id="ARBA00023015"/>
    </source>
</evidence>
<protein>
    <submittedName>
        <fullName evidence="12">STE like transcription factor-domain-containing protein</fullName>
    </submittedName>
</protein>
<dbReference type="Pfam" id="PF00096">
    <property type="entry name" value="zf-C2H2"/>
    <property type="match status" value="1"/>
</dbReference>
<dbReference type="InterPro" id="IPR013087">
    <property type="entry name" value="Znf_C2H2_type"/>
</dbReference>
<comment type="subcellular location">
    <subcellularLocation>
        <location evidence="1">Nucleus</location>
    </subcellularLocation>
</comment>
<evidence type="ECO:0000259" key="11">
    <source>
        <dbReference type="PROSITE" id="PS50157"/>
    </source>
</evidence>
<dbReference type="AlphaFoldDB" id="A0A5C5FJM2"/>
<keyword evidence="4 10" id="KW-0863">Zinc-finger</keyword>
<dbReference type="EMBL" id="SOZI01000308">
    <property type="protein sequence ID" value="TNY16920.1"/>
    <property type="molecule type" value="Genomic_DNA"/>
</dbReference>
<dbReference type="STRING" id="5288.A0A5C5FJM2"/>
<dbReference type="GO" id="GO:0005634">
    <property type="term" value="C:nucleus"/>
    <property type="evidence" value="ECO:0007669"/>
    <property type="project" value="UniProtKB-SubCell"/>
</dbReference>
<dbReference type="SMART" id="SM00355">
    <property type="entry name" value="ZnF_C2H2"/>
    <property type="match status" value="2"/>
</dbReference>
<dbReference type="PANTHER" id="PTHR47427">
    <property type="entry name" value="PROTEIN STE12"/>
    <property type="match status" value="1"/>
</dbReference>
<accession>A0A5C5FJM2</accession>
<keyword evidence="7" id="KW-0804">Transcription</keyword>
<organism evidence="12 13">
    <name type="scientific">Rhodotorula diobovata</name>
    <dbReference type="NCBI Taxonomy" id="5288"/>
    <lineage>
        <taxon>Eukaryota</taxon>
        <taxon>Fungi</taxon>
        <taxon>Dikarya</taxon>
        <taxon>Basidiomycota</taxon>
        <taxon>Pucciniomycotina</taxon>
        <taxon>Microbotryomycetes</taxon>
        <taxon>Sporidiobolales</taxon>
        <taxon>Sporidiobolaceae</taxon>
        <taxon>Rhodotorula</taxon>
    </lineage>
</organism>
<feature type="domain" description="C2H2-type" evidence="11">
    <location>
        <begin position="250"/>
        <end position="279"/>
    </location>
</feature>
<dbReference type="PANTHER" id="PTHR47427:SF1">
    <property type="entry name" value="PROTEIN STE12"/>
    <property type="match status" value="1"/>
</dbReference>
<keyword evidence="2" id="KW-0479">Metal-binding</keyword>
<dbReference type="GO" id="GO:1990527">
    <property type="term" value="C:Tec1p-Ste12p-Dig1p complex"/>
    <property type="evidence" value="ECO:0007669"/>
    <property type="project" value="TreeGrafter"/>
</dbReference>
<evidence type="ECO:0000256" key="4">
    <source>
        <dbReference type="ARBA" id="ARBA00022771"/>
    </source>
</evidence>
<dbReference type="InterPro" id="IPR003120">
    <property type="entry name" value="Ste12"/>
</dbReference>
<dbReference type="FunFam" id="3.30.160.60:FF:000624">
    <property type="entry name" value="zinc finger protein 697"/>
    <property type="match status" value="1"/>
</dbReference>
<keyword evidence="5" id="KW-0862">Zinc</keyword>
<gene>
    <name evidence="12" type="ORF">DMC30DRAFT_382764</name>
</gene>
<keyword evidence="3" id="KW-0677">Repeat</keyword>
<evidence type="ECO:0000313" key="12">
    <source>
        <dbReference type="EMBL" id="TNY16920.1"/>
    </source>
</evidence>
<evidence type="ECO:0000256" key="10">
    <source>
        <dbReference type="PROSITE-ProRule" id="PRU00042"/>
    </source>
</evidence>